<protein>
    <submittedName>
        <fullName evidence="3">Class I SAM-dependent methyltransferase</fullName>
    </submittedName>
</protein>
<dbReference type="PANTHER" id="PTHR43861:SF6">
    <property type="entry name" value="METHYLTRANSFERASE TYPE 11"/>
    <property type="match status" value="1"/>
</dbReference>
<dbReference type="GO" id="GO:0032259">
    <property type="term" value="P:methylation"/>
    <property type="evidence" value="ECO:0007669"/>
    <property type="project" value="UniProtKB-KW"/>
</dbReference>
<feature type="domain" description="C-methyltransferase" evidence="1">
    <location>
        <begin position="260"/>
        <end position="346"/>
    </location>
</feature>
<keyword evidence="3" id="KW-0808">Transferase</keyword>
<name>A0A5Z1JV34_CAMJU</name>
<evidence type="ECO:0000313" key="2">
    <source>
        <dbReference type="EMBL" id="EAK0228739.1"/>
    </source>
</evidence>
<proteinExistence type="predicted"/>
<dbReference type="PANTHER" id="PTHR43861">
    <property type="entry name" value="TRANS-ACONITATE 2-METHYLTRANSFERASE-RELATED"/>
    <property type="match status" value="1"/>
</dbReference>
<dbReference type="Gene3D" id="3.40.50.720">
    <property type="entry name" value="NAD(P)-binding Rossmann-like Domain"/>
    <property type="match status" value="1"/>
</dbReference>
<dbReference type="InterPro" id="IPR029063">
    <property type="entry name" value="SAM-dependent_MTases_sf"/>
</dbReference>
<dbReference type="Gene3D" id="3.40.50.150">
    <property type="entry name" value="Vaccinia Virus protein VP39"/>
    <property type="match status" value="1"/>
</dbReference>
<dbReference type="InterPro" id="IPR013691">
    <property type="entry name" value="MeTrfase_14"/>
</dbReference>
<evidence type="ECO:0000313" key="4">
    <source>
        <dbReference type="EMBL" id="ECQ7312319.1"/>
    </source>
</evidence>
<dbReference type="AlphaFoldDB" id="A0A5Z1JV34"/>
<reference evidence="3" key="2">
    <citation type="submission" date="2018-06" db="EMBL/GenBank/DDBJ databases">
        <authorList>
            <consortium name="NARMS: The National Antimicrobial Resistance Monitoring System"/>
        </authorList>
    </citation>
    <scope>NUCLEOTIDE SEQUENCE</scope>
    <source>
        <strain evidence="3">FSIS11810610</strain>
    </source>
</reference>
<dbReference type="Pfam" id="PF08484">
    <property type="entry name" value="Methyltransf_14"/>
    <property type="match status" value="1"/>
</dbReference>
<dbReference type="InterPro" id="IPR036291">
    <property type="entry name" value="NAD(P)-bd_dom_sf"/>
</dbReference>
<gene>
    <name evidence="3" type="ORF">DPU76_08245</name>
    <name evidence="4" type="ORF">F0E97_08850</name>
    <name evidence="2" type="ORF">RR91_09400</name>
</gene>
<sequence>MRILYLKPIIFLFLLKIYKKNLACIYIIMLGGGSIKLSQCDKCGYIENLAFNKNEMQKMYSSAGYYQTKNFTSRLNKHIIEIKNTIMKYAKNTDIFLEIAPGRGDLALALSREVSFIYTIDPSKSSSNYDKTKNMKHIQGFFSKKFLDEQVDNKINFIVFRHLLEHIDNPKIFLKDIVEYLDENGMIYLEVPNAHDILRYKRFIDIYHDHCGYYQEATLVNIMNHLGCKLIEKVKYFDEQHIGLFFLKKQIRKYQEPFVFYNNIKDSFDIEIKYINDVLSRYKNIGIYGAGVQGHTLINHLNYKNLLKIVCAFEINRDKVGKYMVNSNILINYPDRKSLEKLDCLIMAIPSHEVYAYENEILDFIRKKYFQGDVIRTAKGIECFKFSKGK</sequence>
<keyword evidence="3" id="KW-0489">Methyltransferase</keyword>
<reference evidence="4" key="3">
    <citation type="submission" date="2019-08" db="EMBL/GenBank/DDBJ databases">
        <authorList>
            <person name="Ashton P.M."/>
            <person name="Dallman T."/>
            <person name="Nair S."/>
            <person name="De Pinna E."/>
            <person name="Peters T."/>
            <person name="Grant K."/>
        </authorList>
    </citation>
    <scope>NUCLEOTIDE SEQUENCE</scope>
    <source>
        <strain evidence="4">251897</strain>
    </source>
</reference>
<dbReference type="SUPFAM" id="SSF53335">
    <property type="entry name" value="S-adenosyl-L-methionine-dependent methyltransferases"/>
    <property type="match status" value="1"/>
</dbReference>
<dbReference type="EMBL" id="AACOXN010000055">
    <property type="protein sequence ID" value="EAL5170418.1"/>
    <property type="molecule type" value="Genomic_DNA"/>
</dbReference>
<comment type="caution">
    <text evidence="3">The sequence shown here is derived from an EMBL/GenBank/DDBJ whole genome shotgun (WGS) entry which is preliminary data.</text>
</comment>
<dbReference type="EMBL" id="AACCSB010000017">
    <property type="protein sequence ID" value="EAK0228739.1"/>
    <property type="molecule type" value="Genomic_DNA"/>
</dbReference>
<dbReference type="RefSeq" id="WP_100621075.1">
    <property type="nucleotide sequence ID" value="NZ_JAGTLL010000008.1"/>
</dbReference>
<dbReference type="SUPFAM" id="SSF51735">
    <property type="entry name" value="NAD(P)-binding Rossmann-fold domains"/>
    <property type="match status" value="1"/>
</dbReference>
<organism evidence="3">
    <name type="scientific">Campylobacter jejuni</name>
    <dbReference type="NCBI Taxonomy" id="197"/>
    <lineage>
        <taxon>Bacteria</taxon>
        <taxon>Pseudomonadati</taxon>
        <taxon>Campylobacterota</taxon>
        <taxon>Epsilonproteobacteria</taxon>
        <taxon>Campylobacterales</taxon>
        <taxon>Campylobacteraceae</taxon>
        <taxon>Campylobacter</taxon>
    </lineage>
</organism>
<dbReference type="Pfam" id="PF13489">
    <property type="entry name" value="Methyltransf_23"/>
    <property type="match status" value="1"/>
</dbReference>
<evidence type="ECO:0000313" key="3">
    <source>
        <dbReference type="EMBL" id="EAL5170418.1"/>
    </source>
</evidence>
<accession>A0A5Z1JV34</accession>
<reference evidence="2" key="1">
    <citation type="submission" date="2018-05" db="EMBL/GenBank/DDBJ databases">
        <authorList>
            <consortium name="PulseNet: The National Subtyping Network for Foodborne Disease Surveillance"/>
            <person name="Tarr C.L."/>
            <person name="Trees E."/>
            <person name="Katz L.S."/>
            <person name="Carleton-Romer H.A."/>
            <person name="Stroika S."/>
            <person name="Kucerova Z."/>
            <person name="Roache K.F."/>
            <person name="Sabol A.L."/>
            <person name="Besser J."/>
            <person name="Gerner-Smidt P."/>
        </authorList>
    </citation>
    <scope>NUCLEOTIDE SEQUENCE</scope>
    <source>
        <strain evidence="2">PNUSAC000019</strain>
    </source>
</reference>
<evidence type="ECO:0000259" key="1">
    <source>
        <dbReference type="Pfam" id="PF08484"/>
    </source>
</evidence>
<dbReference type="GO" id="GO:0008168">
    <property type="term" value="F:methyltransferase activity"/>
    <property type="evidence" value="ECO:0007669"/>
    <property type="project" value="UniProtKB-KW"/>
</dbReference>
<dbReference type="EMBL" id="AAKCPW010000015">
    <property type="protein sequence ID" value="ECQ7312319.1"/>
    <property type="molecule type" value="Genomic_DNA"/>
</dbReference>